<dbReference type="GO" id="GO:0061608">
    <property type="term" value="F:nuclear import signal receptor activity"/>
    <property type="evidence" value="ECO:0007669"/>
    <property type="project" value="InterPro"/>
</dbReference>
<evidence type="ECO:0000256" key="5">
    <source>
        <dbReference type="ARBA" id="ARBA00016034"/>
    </source>
</evidence>
<comment type="subcellular location">
    <subcellularLocation>
        <location evidence="3">Cytoplasm</location>
    </subcellularLocation>
    <subcellularLocation>
        <location evidence="2">Nucleus</location>
    </subcellularLocation>
</comment>
<feature type="region of interest" description="Disordered" evidence="12">
    <location>
        <begin position="1"/>
        <end position="53"/>
    </location>
</feature>
<proteinExistence type="inferred from homology"/>
<dbReference type="InterPro" id="IPR047857">
    <property type="entry name" value="Snurportin1_C"/>
</dbReference>
<dbReference type="InterPro" id="IPR002652">
    <property type="entry name" value="Importin-a_IBB"/>
</dbReference>
<reference evidence="14" key="1">
    <citation type="journal article" date="2019" name="bioRxiv">
        <title>The Genome of the Zebra Mussel, Dreissena polymorpha: A Resource for Invasive Species Research.</title>
        <authorList>
            <person name="McCartney M.A."/>
            <person name="Auch B."/>
            <person name="Kono T."/>
            <person name="Mallez S."/>
            <person name="Zhang Y."/>
            <person name="Obille A."/>
            <person name="Becker A."/>
            <person name="Abrahante J.E."/>
            <person name="Garbe J."/>
            <person name="Badalamenti J.P."/>
            <person name="Herman A."/>
            <person name="Mangelson H."/>
            <person name="Liachko I."/>
            <person name="Sullivan S."/>
            <person name="Sone E.D."/>
            <person name="Koren S."/>
            <person name="Silverstein K.A.T."/>
            <person name="Beckman K.B."/>
            <person name="Gohl D.M."/>
        </authorList>
    </citation>
    <scope>NUCLEOTIDE SEQUENCE</scope>
    <source>
        <strain evidence="14">Duluth1</strain>
        <tissue evidence="14">Whole animal</tissue>
    </source>
</reference>
<dbReference type="Proteomes" id="UP000828390">
    <property type="component" value="Unassembled WGS sequence"/>
</dbReference>
<comment type="function">
    <text evidence="1">Functions as an U snRNP-specific nuclear import adapter. Involved in the trimethylguanosine (m3G)-cap-dependent nuclear import of U snRNPs. Binds specifically to the terminal m3G-cap U snRNAs.</text>
</comment>
<evidence type="ECO:0000256" key="1">
    <source>
        <dbReference type="ARBA" id="ARBA00003975"/>
    </source>
</evidence>
<dbReference type="PROSITE" id="PS51214">
    <property type="entry name" value="IBB"/>
    <property type="match status" value="1"/>
</dbReference>
<dbReference type="PANTHER" id="PTHR13403">
    <property type="entry name" value="SNURPORTIN1 RNUT1 PROTEIN RNA, U TRANSPORTER 1"/>
    <property type="match status" value="1"/>
</dbReference>
<sequence length="720" mass="84006">MDALTESLATSFSVSTEPNSTDAPHPRFAEYKKKASNSDQESRRKNILDQQKSRRFDFANHARRLLEDDWQDSDDLDDDDGEAMEAEDSQKQRTYRPGRYYRNQLMLSEWLVEVPENFEEDWLMVACPWGKRCLVVAAYGTTTAYGRNGYRVNSFPSHLPGGNRQQKDKYRDNAILDCIYHEVEKTFYVLDIMNWKNHPVYDSDTDFRFFWMLSKLQEVPEAGEVSKINPYKFIPLQYHACKKDTLQNVFESATQQFDGCLFYHRQAHYTFGRSPLVIWLKPYMVPEMLGIPVPDSMTTEKPANYTTYEQHLTQVKETRERQEREQEKKQTQKKSRRGPNRSSQFKMDLMQSSWFREIPPRFDTDWVLLTCPVGQRCLVMAIDGETKWFNKMGHKLPGYFLSVLPGGNGTEYGYGPTVVTLLDCVYVEDKKTYFILDAIRWGDYDLTQIPYDERMKWVRQQFMKLPELKFVTELNMFKFAMLYHFDCTLDGLGKAIWQTTFEIDGLLFYKRDTPYLTGETQEVLWMKPYMLPEVFDGVVVPHALTAKKPASYSDFTTFLHQLDSGLIKPQKNNFFKKKTGNSKAFVPKVELKLPPPLPKVEKQEKKKITKGPGKNGPQPQKGQSGNHGNPKIVQQNYQGFDQSGPKRPFGRGSLSGHSYFGDESDYYYPSDDFRYQEYRGRRDGGGDAFRMAELHAAIAYYDYDRTTQIPRARNQSYKKF</sequence>
<evidence type="ECO:0000256" key="8">
    <source>
        <dbReference type="ARBA" id="ARBA00022884"/>
    </source>
</evidence>
<dbReference type="Pfam" id="PF21974">
    <property type="entry name" value="SPN1_m3Gcap_bd"/>
    <property type="match status" value="2"/>
</dbReference>
<reference evidence="14" key="2">
    <citation type="submission" date="2020-11" db="EMBL/GenBank/DDBJ databases">
        <authorList>
            <person name="McCartney M.A."/>
            <person name="Auch B."/>
            <person name="Kono T."/>
            <person name="Mallez S."/>
            <person name="Becker A."/>
            <person name="Gohl D.M."/>
            <person name="Silverstein K.A.T."/>
            <person name="Koren S."/>
            <person name="Bechman K.B."/>
            <person name="Herman A."/>
            <person name="Abrahante J.E."/>
            <person name="Garbe J."/>
        </authorList>
    </citation>
    <scope>NUCLEOTIDE SEQUENCE</scope>
    <source>
        <strain evidence="14">Duluth1</strain>
        <tissue evidence="14">Whole animal</tissue>
    </source>
</reference>
<feature type="compositionally biased region" description="Polar residues" evidence="12">
    <location>
        <begin position="632"/>
        <end position="641"/>
    </location>
</feature>
<feature type="compositionally biased region" description="Acidic residues" evidence="12">
    <location>
        <begin position="71"/>
        <end position="87"/>
    </location>
</feature>
<dbReference type="OrthoDB" id="10003593at2759"/>
<dbReference type="GO" id="GO:0005634">
    <property type="term" value="C:nucleus"/>
    <property type="evidence" value="ECO:0007669"/>
    <property type="project" value="UniProtKB-SubCell"/>
</dbReference>
<evidence type="ECO:0000256" key="4">
    <source>
        <dbReference type="ARBA" id="ARBA00007540"/>
    </source>
</evidence>
<comment type="similarity">
    <text evidence="4">Belongs to the snurportin family.</text>
</comment>
<keyword evidence="15" id="KW-1185">Reference proteome</keyword>
<dbReference type="SUPFAM" id="SSF56091">
    <property type="entry name" value="DNA ligase/mRNA capping enzyme, catalytic domain"/>
    <property type="match status" value="2"/>
</dbReference>
<feature type="region of interest" description="Disordered" evidence="12">
    <location>
        <begin position="71"/>
        <end position="92"/>
    </location>
</feature>
<dbReference type="Pfam" id="PF11538">
    <property type="entry name" value="Snurportin1"/>
    <property type="match status" value="1"/>
</dbReference>
<dbReference type="Gene3D" id="3.30.470.30">
    <property type="entry name" value="DNA ligase/mRNA capping enzyme"/>
    <property type="match status" value="2"/>
</dbReference>
<keyword evidence="7" id="KW-0963">Cytoplasm</keyword>
<protein>
    <recommendedName>
        <fullName evidence="5">Snurportin-1</fullName>
    </recommendedName>
    <alternativeName>
        <fullName evidence="10">RNA U transporter 1</fullName>
    </alternativeName>
</protein>
<evidence type="ECO:0000256" key="9">
    <source>
        <dbReference type="ARBA" id="ARBA00023242"/>
    </source>
</evidence>
<evidence type="ECO:0000256" key="7">
    <source>
        <dbReference type="ARBA" id="ARBA00022490"/>
    </source>
</evidence>
<evidence type="ECO:0000313" key="15">
    <source>
        <dbReference type="Proteomes" id="UP000828390"/>
    </source>
</evidence>
<feature type="region of interest" description="Disordered" evidence="12">
    <location>
        <begin position="315"/>
        <end position="343"/>
    </location>
</feature>
<comment type="caution">
    <text evidence="14">The sequence shown here is derived from an EMBL/GenBank/DDBJ whole genome shotgun (WGS) entry which is preliminary data.</text>
</comment>
<dbReference type="InterPro" id="IPR017336">
    <property type="entry name" value="Snurportin-1"/>
</dbReference>
<dbReference type="InterPro" id="IPR024721">
    <property type="entry name" value="Snurportin-1_N"/>
</dbReference>
<evidence type="ECO:0000259" key="13">
    <source>
        <dbReference type="PROSITE" id="PS51214"/>
    </source>
</evidence>
<name>A0A9D4KHK3_DREPO</name>
<dbReference type="GO" id="GO:0005737">
    <property type="term" value="C:cytoplasm"/>
    <property type="evidence" value="ECO:0007669"/>
    <property type="project" value="UniProtKB-SubCell"/>
</dbReference>
<feature type="compositionally biased region" description="Basic and acidic residues" evidence="12">
    <location>
        <begin position="24"/>
        <end position="33"/>
    </location>
</feature>
<evidence type="ECO:0000256" key="6">
    <source>
        <dbReference type="ARBA" id="ARBA00022448"/>
    </source>
</evidence>
<evidence type="ECO:0000256" key="12">
    <source>
        <dbReference type="SAM" id="MobiDB-lite"/>
    </source>
</evidence>
<feature type="domain" description="IBB" evidence="13">
    <location>
        <begin position="11"/>
        <end position="73"/>
    </location>
</feature>
<dbReference type="GO" id="GO:0061015">
    <property type="term" value="P:snRNA import into nucleus"/>
    <property type="evidence" value="ECO:0007669"/>
    <property type="project" value="InterPro"/>
</dbReference>
<evidence type="ECO:0000313" key="14">
    <source>
        <dbReference type="EMBL" id="KAH3839619.1"/>
    </source>
</evidence>
<feature type="compositionally biased region" description="Basic and acidic residues" evidence="12">
    <location>
        <begin position="315"/>
        <end position="330"/>
    </location>
</feature>
<dbReference type="EMBL" id="JAIWYP010000004">
    <property type="protein sequence ID" value="KAH3839619.1"/>
    <property type="molecule type" value="Genomic_DNA"/>
</dbReference>
<keyword evidence="6 11" id="KW-0813">Transport</keyword>
<evidence type="ECO:0000256" key="3">
    <source>
        <dbReference type="ARBA" id="ARBA00004496"/>
    </source>
</evidence>
<feature type="region of interest" description="Disordered" evidence="12">
    <location>
        <begin position="594"/>
        <end position="655"/>
    </location>
</feature>
<dbReference type="AlphaFoldDB" id="A0A9D4KHK3"/>
<dbReference type="CDD" id="cd09232">
    <property type="entry name" value="Snurportin-1_C"/>
    <property type="match status" value="1"/>
</dbReference>
<accession>A0A9D4KHK3</accession>
<dbReference type="GO" id="GO:0006606">
    <property type="term" value="P:protein import into nucleus"/>
    <property type="evidence" value="ECO:0007669"/>
    <property type="project" value="InterPro"/>
</dbReference>
<feature type="compositionally biased region" description="Polar residues" evidence="12">
    <location>
        <begin position="7"/>
        <end position="22"/>
    </location>
</feature>
<dbReference type="PANTHER" id="PTHR13403:SF6">
    <property type="entry name" value="SNURPORTIN-1"/>
    <property type="match status" value="1"/>
</dbReference>
<dbReference type="GO" id="GO:0003723">
    <property type="term" value="F:RNA binding"/>
    <property type="evidence" value="ECO:0007669"/>
    <property type="project" value="UniProtKB-KW"/>
</dbReference>
<gene>
    <name evidence="14" type="ORF">DPMN_113051</name>
</gene>
<feature type="compositionally biased region" description="Low complexity" evidence="12">
    <location>
        <begin position="610"/>
        <end position="626"/>
    </location>
</feature>
<evidence type="ECO:0000256" key="2">
    <source>
        <dbReference type="ARBA" id="ARBA00004123"/>
    </source>
</evidence>
<keyword evidence="8" id="KW-0694">RNA-binding</keyword>
<keyword evidence="9" id="KW-0539">Nucleus</keyword>
<evidence type="ECO:0000256" key="11">
    <source>
        <dbReference type="PROSITE-ProRule" id="PRU00561"/>
    </source>
</evidence>
<feature type="compositionally biased region" description="Basic and acidic residues" evidence="12">
    <location>
        <begin position="40"/>
        <end position="53"/>
    </location>
</feature>
<organism evidence="14 15">
    <name type="scientific">Dreissena polymorpha</name>
    <name type="common">Zebra mussel</name>
    <name type="synonym">Mytilus polymorpha</name>
    <dbReference type="NCBI Taxonomy" id="45954"/>
    <lineage>
        <taxon>Eukaryota</taxon>
        <taxon>Metazoa</taxon>
        <taxon>Spiralia</taxon>
        <taxon>Lophotrochozoa</taxon>
        <taxon>Mollusca</taxon>
        <taxon>Bivalvia</taxon>
        <taxon>Autobranchia</taxon>
        <taxon>Heteroconchia</taxon>
        <taxon>Euheterodonta</taxon>
        <taxon>Imparidentia</taxon>
        <taxon>Neoheterodontei</taxon>
        <taxon>Myida</taxon>
        <taxon>Dreissenoidea</taxon>
        <taxon>Dreissenidae</taxon>
        <taxon>Dreissena</taxon>
    </lineage>
</organism>
<evidence type="ECO:0000256" key="10">
    <source>
        <dbReference type="ARBA" id="ARBA00031454"/>
    </source>
</evidence>